<accession>A0ABQ9ZQI5</accession>
<sequence length="66" mass="7621">MALPLIIEKIPDREAIKHPMRVDCCPSTRQSSVKLDVNNELYLHFLGRIMSSRLVTKDWGIRVETV</sequence>
<gene>
    <name evidence="1" type="ORF">OUZ56_027463</name>
</gene>
<dbReference type="Proteomes" id="UP001234178">
    <property type="component" value="Unassembled WGS sequence"/>
</dbReference>
<evidence type="ECO:0000313" key="1">
    <source>
        <dbReference type="EMBL" id="KAK4014951.1"/>
    </source>
</evidence>
<protein>
    <submittedName>
        <fullName evidence="1">Uncharacterized protein</fullName>
    </submittedName>
</protein>
<reference evidence="1 2" key="1">
    <citation type="journal article" date="2023" name="Nucleic Acids Res.">
        <title>The hologenome of Daphnia magna reveals possible DNA methylation and microbiome-mediated evolution of the host genome.</title>
        <authorList>
            <person name="Chaturvedi A."/>
            <person name="Li X."/>
            <person name="Dhandapani V."/>
            <person name="Marshall H."/>
            <person name="Kissane S."/>
            <person name="Cuenca-Cambronero M."/>
            <person name="Asole G."/>
            <person name="Calvet F."/>
            <person name="Ruiz-Romero M."/>
            <person name="Marangio P."/>
            <person name="Guigo R."/>
            <person name="Rago D."/>
            <person name="Mirbahai L."/>
            <person name="Eastwood N."/>
            <person name="Colbourne J.K."/>
            <person name="Zhou J."/>
            <person name="Mallon E."/>
            <person name="Orsini L."/>
        </authorList>
    </citation>
    <scope>NUCLEOTIDE SEQUENCE [LARGE SCALE GENOMIC DNA]</scope>
    <source>
        <strain evidence="1">LRV0_1</strain>
    </source>
</reference>
<keyword evidence="2" id="KW-1185">Reference proteome</keyword>
<dbReference type="EMBL" id="JAOYFB010000004">
    <property type="protein sequence ID" value="KAK4014951.1"/>
    <property type="molecule type" value="Genomic_DNA"/>
</dbReference>
<comment type="caution">
    <text evidence="1">The sequence shown here is derived from an EMBL/GenBank/DDBJ whole genome shotgun (WGS) entry which is preliminary data.</text>
</comment>
<name>A0ABQ9ZQI5_9CRUS</name>
<organism evidence="1 2">
    <name type="scientific">Daphnia magna</name>
    <dbReference type="NCBI Taxonomy" id="35525"/>
    <lineage>
        <taxon>Eukaryota</taxon>
        <taxon>Metazoa</taxon>
        <taxon>Ecdysozoa</taxon>
        <taxon>Arthropoda</taxon>
        <taxon>Crustacea</taxon>
        <taxon>Branchiopoda</taxon>
        <taxon>Diplostraca</taxon>
        <taxon>Cladocera</taxon>
        <taxon>Anomopoda</taxon>
        <taxon>Daphniidae</taxon>
        <taxon>Daphnia</taxon>
    </lineage>
</organism>
<evidence type="ECO:0000313" key="2">
    <source>
        <dbReference type="Proteomes" id="UP001234178"/>
    </source>
</evidence>
<proteinExistence type="predicted"/>